<dbReference type="AlphaFoldDB" id="A0A9D4R9C0"/>
<evidence type="ECO:0000256" key="8">
    <source>
        <dbReference type="ARBA" id="ARBA00029814"/>
    </source>
</evidence>
<dbReference type="FunFam" id="3.90.1490.10:FF:000001">
    <property type="entry name" value="Diphthine--ammonia ligase"/>
    <property type="match status" value="1"/>
</dbReference>
<dbReference type="InterPro" id="IPR030662">
    <property type="entry name" value="DPH6/MJ0570"/>
</dbReference>
<evidence type="ECO:0000313" key="14">
    <source>
        <dbReference type="EMBL" id="KAH3859033.1"/>
    </source>
</evidence>
<dbReference type="SUPFAM" id="SSF55298">
    <property type="entry name" value="YjgF-like"/>
    <property type="match status" value="2"/>
</dbReference>
<keyword evidence="6" id="KW-0547">Nucleotide-binding</keyword>
<gene>
    <name evidence="14" type="ORF">DPMN_101679</name>
</gene>
<evidence type="ECO:0000256" key="5">
    <source>
        <dbReference type="ARBA" id="ARBA00022598"/>
    </source>
</evidence>
<evidence type="ECO:0000256" key="7">
    <source>
        <dbReference type="ARBA" id="ARBA00022840"/>
    </source>
</evidence>
<dbReference type="GO" id="GO:0005524">
    <property type="term" value="F:ATP binding"/>
    <property type="evidence" value="ECO:0007669"/>
    <property type="project" value="UniProtKB-KW"/>
</dbReference>
<dbReference type="Proteomes" id="UP000828390">
    <property type="component" value="Unassembled WGS sequence"/>
</dbReference>
<evidence type="ECO:0000256" key="2">
    <source>
        <dbReference type="ARBA" id="ARBA00008496"/>
    </source>
</evidence>
<dbReference type="Gene3D" id="3.30.1330.40">
    <property type="entry name" value="RutC-like"/>
    <property type="match status" value="2"/>
</dbReference>
<reference evidence="14" key="2">
    <citation type="submission" date="2020-11" db="EMBL/GenBank/DDBJ databases">
        <authorList>
            <person name="McCartney M.A."/>
            <person name="Auch B."/>
            <person name="Kono T."/>
            <person name="Mallez S."/>
            <person name="Becker A."/>
            <person name="Gohl D.M."/>
            <person name="Silverstein K.A.T."/>
            <person name="Koren S."/>
            <person name="Bechman K.B."/>
            <person name="Herman A."/>
            <person name="Abrahante J.E."/>
            <person name="Garbe J."/>
        </authorList>
    </citation>
    <scope>NUCLEOTIDE SEQUENCE</scope>
    <source>
        <strain evidence="14">Duluth1</strain>
        <tissue evidence="14">Whole animal</tissue>
    </source>
</reference>
<dbReference type="Pfam" id="PF01902">
    <property type="entry name" value="Diphthami_syn_2"/>
    <property type="match status" value="1"/>
</dbReference>
<comment type="pathway">
    <text evidence="1">Protein modification; peptidyl-diphthamide biosynthesis.</text>
</comment>
<dbReference type="InterPro" id="IPR035959">
    <property type="entry name" value="RutC-like_sf"/>
</dbReference>
<dbReference type="FunFam" id="3.30.1330.40:FF:000010">
    <property type="entry name" value="Diphthine--ammonia ligase"/>
    <property type="match status" value="1"/>
</dbReference>
<dbReference type="CDD" id="cd06155">
    <property type="entry name" value="eu_AANH_C_1"/>
    <property type="match status" value="1"/>
</dbReference>
<evidence type="ECO:0000256" key="9">
    <source>
        <dbReference type="ARBA" id="ARBA00031202"/>
    </source>
</evidence>
<comment type="caution">
    <text evidence="14">The sequence shown here is derived from an EMBL/GenBank/DDBJ whole genome shotgun (WGS) entry which is preliminary data.</text>
</comment>
<dbReference type="CDD" id="cd01994">
    <property type="entry name" value="AANH_PF0828-like"/>
    <property type="match status" value="1"/>
</dbReference>
<dbReference type="NCBIfam" id="TIGR00290">
    <property type="entry name" value="MJ0570_dom"/>
    <property type="match status" value="1"/>
</dbReference>
<evidence type="ECO:0000256" key="4">
    <source>
        <dbReference type="ARBA" id="ARBA00018426"/>
    </source>
</evidence>
<dbReference type="InterPro" id="IPR002761">
    <property type="entry name" value="Diphthami_syn_dom"/>
</dbReference>
<organism evidence="14 15">
    <name type="scientific">Dreissena polymorpha</name>
    <name type="common">Zebra mussel</name>
    <name type="synonym">Mytilus polymorpha</name>
    <dbReference type="NCBI Taxonomy" id="45954"/>
    <lineage>
        <taxon>Eukaryota</taxon>
        <taxon>Metazoa</taxon>
        <taxon>Spiralia</taxon>
        <taxon>Lophotrochozoa</taxon>
        <taxon>Mollusca</taxon>
        <taxon>Bivalvia</taxon>
        <taxon>Autobranchia</taxon>
        <taxon>Heteroconchia</taxon>
        <taxon>Euheterodonta</taxon>
        <taxon>Imparidentia</taxon>
        <taxon>Neoheterodontei</taxon>
        <taxon>Myida</taxon>
        <taxon>Dreissenoidea</taxon>
        <taxon>Dreissenidae</taxon>
        <taxon>Dreissena</taxon>
    </lineage>
</organism>
<sequence>MKVVALISGGKDSCYNMMQCVAEGHEIVALANLKPVEKDEIDSYMYQSVGHNAIDLYAEAMGLPLYRREILGSSKVTGRDYHPTSDDEVEDLYELLKTVKSQLPVEGVAVGAILSNYQRVRVENVCQRLELTPLAFLWRRDQEELLDEMIRCKLKAILIKVAAMGLYPKKHLGKSLEDMQEYLQKKHAEFDLNVCGEGGEYESFTLDCPLFTKKIVLDEVETVMHSDDAFAPVGYLNIKRAHLQDKDKVGYLNIKRAHLQDKDKVGYLNIKRAHLQDKDKVGYLNIKRAHLQDKDKVGYLNIKRAHLQDKDKVGYLNIKRAHLQDKDKVGYLNIKRAHLQDKDKVGYLNIKRAHLQDKDKHVEGTQHSRIDELPMKTSRHLYSELFGDDSDRLEISTEHLDVQSPCLSAPLSGSLKPLIIVRDNIFPSPGKHIWISNLISFPGNGDNISSQTRTLMEKLREILANSEEHFSLSDLVCVHLYVGNMVDFAAINSVYKTYFGINPAARVCVQVPLPSNVGLMMDCYGSSNHADRDTMHVQGLSHWAPANIGPYSQCVKLGQRLHIAGQIGMVPANLSLIHGGIQSQARLSLRHVARVLKAMETSCCMDNIVSCVCYVTHEEYISVAKHELKRVTSERFQCSPVYVVVPMLPKGAMIEWQVLANIGTRDIQVQRHVMTDKQLECTAVAHVCSDENISLSAHVYVRDESDKTKTDVDAALEMARSCSNRVCPQVTQCANWTIFYPSHLFSYQQMFEASQKWWKGDPFFLVPVTRLEEENMIISLCA</sequence>
<dbReference type="PANTHER" id="PTHR12196:SF2">
    <property type="entry name" value="DIPHTHINE--AMMONIA LIGASE"/>
    <property type="match status" value="1"/>
</dbReference>
<dbReference type="EMBL" id="JAIWYP010000003">
    <property type="protein sequence ID" value="KAH3859033.1"/>
    <property type="molecule type" value="Genomic_DNA"/>
</dbReference>
<dbReference type="GO" id="GO:0017178">
    <property type="term" value="F:diphthine-ammonia ligase activity"/>
    <property type="evidence" value="ECO:0007669"/>
    <property type="project" value="UniProtKB-EC"/>
</dbReference>
<protein>
    <recommendedName>
        <fullName evidence="4">Diphthine--ammonia ligase</fullName>
        <ecNumber evidence="3">6.3.1.14</ecNumber>
    </recommendedName>
    <alternativeName>
        <fullName evidence="9">ATP-binding domain-containing protein 4</fullName>
    </alternativeName>
    <alternativeName>
        <fullName evidence="8">Diphthamide synthase</fullName>
    </alternativeName>
    <alternativeName>
        <fullName evidence="10">Diphthamide synthetase</fullName>
    </alternativeName>
    <alternativeName>
        <fullName evidence="11">Protein DPH6 homolog</fullName>
    </alternativeName>
</protein>
<dbReference type="EC" id="6.3.1.14" evidence="3"/>
<dbReference type="InterPro" id="IPR014729">
    <property type="entry name" value="Rossmann-like_a/b/a_fold"/>
</dbReference>
<dbReference type="Pfam" id="PF01042">
    <property type="entry name" value="Ribonuc_L-PSP"/>
    <property type="match status" value="2"/>
</dbReference>
<evidence type="ECO:0000256" key="6">
    <source>
        <dbReference type="ARBA" id="ARBA00022741"/>
    </source>
</evidence>
<dbReference type="GO" id="GO:0017183">
    <property type="term" value="P:protein histidyl modification to diphthamide"/>
    <property type="evidence" value="ECO:0007669"/>
    <property type="project" value="TreeGrafter"/>
</dbReference>
<dbReference type="Gene3D" id="3.40.50.620">
    <property type="entry name" value="HUPs"/>
    <property type="match status" value="1"/>
</dbReference>
<comment type="catalytic activity">
    <reaction evidence="12">
        <text>diphthine-[translation elongation factor 2] + NH4(+) + ATP = diphthamide-[translation elongation factor 2] + AMP + diphosphate + H(+)</text>
        <dbReference type="Rhea" id="RHEA:19753"/>
        <dbReference type="Rhea" id="RHEA-COMP:10172"/>
        <dbReference type="Rhea" id="RHEA-COMP:10174"/>
        <dbReference type="ChEBI" id="CHEBI:15378"/>
        <dbReference type="ChEBI" id="CHEBI:16692"/>
        <dbReference type="ChEBI" id="CHEBI:28938"/>
        <dbReference type="ChEBI" id="CHEBI:30616"/>
        <dbReference type="ChEBI" id="CHEBI:33019"/>
        <dbReference type="ChEBI" id="CHEBI:82696"/>
        <dbReference type="ChEBI" id="CHEBI:456215"/>
        <dbReference type="EC" id="6.3.1.14"/>
    </reaction>
</comment>
<evidence type="ECO:0000256" key="3">
    <source>
        <dbReference type="ARBA" id="ARBA00012089"/>
    </source>
</evidence>
<proteinExistence type="inferred from homology"/>
<dbReference type="InterPro" id="IPR006175">
    <property type="entry name" value="YjgF/YER057c/UK114"/>
</dbReference>
<reference evidence="14" key="1">
    <citation type="journal article" date="2019" name="bioRxiv">
        <title>The Genome of the Zebra Mussel, Dreissena polymorpha: A Resource for Invasive Species Research.</title>
        <authorList>
            <person name="McCartney M.A."/>
            <person name="Auch B."/>
            <person name="Kono T."/>
            <person name="Mallez S."/>
            <person name="Zhang Y."/>
            <person name="Obille A."/>
            <person name="Becker A."/>
            <person name="Abrahante J.E."/>
            <person name="Garbe J."/>
            <person name="Badalamenti J.P."/>
            <person name="Herman A."/>
            <person name="Mangelson H."/>
            <person name="Liachko I."/>
            <person name="Sullivan S."/>
            <person name="Sone E.D."/>
            <person name="Koren S."/>
            <person name="Silverstein K.A.T."/>
            <person name="Beckman K.B."/>
            <person name="Gohl D.M."/>
        </authorList>
    </citation>
    <scope>NUCLEOTIDE SEQUENCE</scope>
    <source>
        <strain evidence="14">Duluth1</strain>
        <tissue evidence="14">Whole animal</tissue>
    </source>
</reference>
<evidence type="ECO:0000259" key="13">
    <source>
        <dbReference type="Pfam" id="PF01902"/>
    </source>
</evidence>
<keyword evidence="7" id="KW-0067">ATP-binding</keyword>
<evidence type="ECO:0000256" key="1">
    <source>
        <dbReference type="ARBA" id="ARBA00005156"/>
    </source>
</evidence>
<comment type="similarity">
    <text evidence="2">Belongs to the Diphthine--ammonia ligase family.</text>
</comment>
<feature type="domain" description="Diphthamide synthase" evidence="13">
    <location>
        <begin position="1"/>
        <end position="241"/>
    </location>
</feature>
<evidence type="ECO:0000313" key="15">
    <source>
        <dbReference type="Proteomes" id="UP000828390"/>
    </source>
</evidence>
<dbReference type="SUPFAM" id="SSF52402">
    <property type="entry name" value="Adenine nucleotide alpha hydrolases-like"/>
    <property type="match status" value="1"/>
</dbReference>
<keyword evidence="15" id="KW-1185">Reference proteome</keyword>
<dbReference type="Gene3D" id="3.90.1490.10">
    <property type="entry name" value="putative n-type atp pyrophosphatase, domain 2"/>
    <property type="match status" value="1"/>
</dbReference>
<dbReference type="PANTHER" id="PTHR12196">
    <property type="entry name" value="DOMAIN OF UNKNOWN FUNCTION 71 DUF71 -CONTAINING PROTEIN"/>
    <property type="match status" value="1"/>
</dbReference>
<accession>A0A9D4R9C0</accession>
<dbReference type="CDD" id="cd06156">
    <property type="entry name" value="eu_AANH_C_2"/>
    <property type="match status" value="1"/>
</dbReference>
<evidence type="ECO:0000256" key="12">
    <source>
        <dbReference type="ARBA" id="ARBA00048108"/>
    </source>
</evidence>
<name>A0A9D4R9C0_DREPO</name>
<dbReference type="FunFam" id="3.40.50.620:FF:000069">
    <property type="entry name" value="diphthine--ammonia ligase"/>
    <property type="match status" value="1"/>
</dbReference>
<evidence type="ECO:0000256" key="11">
    <source>
        <dbReference type="ARBA" id="ARBA00032849"/>
    </source>
</evidence>
<evidence type="ECO:0000256" key="10">
    <source>
        <dbReference type="ARBA" id="ARBA00031552"/>
    </source>
</evidence>
<keyword evidence="5" id="KW-0436">Ligase</keyword>